<dbReference type="OrthoDB" id="9801008at2"/>
<evidence type="ECO:0000313" key="4">
    <source>
        <dbReference type="Proteomes" id="UP000261166"/>
    </source>
</evidence>
<reference evidence="3 4" key="1">
    <citation type="submission" date="2018-08" db="EMBL/GenBank/DDBJ databases">
        <title>A genome reference for cultivated species of the human gut microbiota.</title>
        <authorList>
            <person name="Zou Y."/>
            <person name="Xue W."/>
            <person name="Luo G."/>
        </authorList>
    </citation>
    <scope>NUCLEOTIDE SEQUENCE [LARGE SCALE GENOMIC DNA]</scope>
    <source>
        <strain evidence="3 4">AF26-4BH</strain>
    </source>
</reference>
<evidence type="ECO:0000313" key="3">
    <source>
        <dbReference type="EMBL" id="RGE72790.1"/>
    </source>
</evidence>
<dbReference type="InterPro" id="IPR010982">
    <property type="entry name" value="Lambda_DNA-bd_dom_sf"/>
</dbReference>
<comment type="caution">
    <text evidence="3">The sequence shown here is derived from an EMBL/GenBank/DDBJ whole genome shotgun (WGS) entry which is preliminary data.</text>
</comment>
<gene>
    <name evidence="3" type="ORF">DWY69_08000</name>
</gene>
<dbReference type="EMBL" id="QVLU01000005">
    <property type="protein sequence ID" value="RGE72790.1"/>
    <property type="molecule type" value="Genomic_DNA"/>
</dbReference>
<dbReference type="GO" id="GO:0003677">
    <property type="term" value="F:DNA binding"/>
    <property type="evidence" value="ECO:0007669"/>
    <property type="project" value="UniProtKB-KW"/>
</dbReference>
<feature type="domain" description="HTH cro/C1-type" evidence="2">
    <location>
        <begin position="10"/>
        <end position="64"/>
    </location>
</feature>
<dbReference type="PANTHER" id="PTHR46558">
    <property type="entry name" value="TRACRIPTIONAL REGULATORY PROTEIN-RELATED-RELATED"/>
    <property type="match status" value="1"/>
</dbReference>
<dbReference type="Pfam" id="PF18931">
    <property type="entry name" value="DUF5680"/>
    <property type="match status" value="1"/>
</dbReference>
<dbReference type="SUPFAM" id="SSF47413">
    <property type="entry name" value="lambda repressor-like DNA-binding domains"/>
    <property type="match status" value="1"/>
</dbReference>
<accession>A0A3E3J0E1</accession>
<dbReference type="CDD" id="cd00093">
    <property type="entry name" value="HTH_XRE"/>
    <property type="match status" value="1"/>
</dbReference>
<dbReference type="Gene3D" id="1.10.260.40">
    <property type="entry name" value="lambda repressor-like DNA-binding domains"/>
    <property type="match status" value="1"/>
</dbReference>
<dbReference type="InterPro" id="IPR043735">
    <property type="entry name" value="DUF5680"/>
</dbReference>
<dbReference type="RefSeq" id="WP_044916390.1">
    <property type="nucleotide sequence ID" value="NZ_JBKVAZ010000012.1"/>
</dbReference>
<dbReference type="AlphaFoldDB" id="A0A3E3J0E1"/>
<proteinExistence type="predicted"/>
<dbReference type="InterPro" id="IPR001387">
    <property type="entry name" value="Cro/C1-type_HTH"/>
</dbReference>
<dbReference type="PANTHER" id="PTHR46558:SF15">
    <property type="entry name" value="HELIX-TURN-HELIX DOMAIN PROTEIN"/>
    <property type="match status" value="1"/>
</dbReference>
<keyword evidence="1" id="KW-0238">DNA-binding</keyword>
<protein>
    <submittedName>
        <fullName evidence="3">XRE family transcriptional regulator</fullName>
    </submittedName>
</protein>
<dbReference type="Pfam" id="PF01381">
    <property type="entry name" value="HTH_3"/>
    <property type="match status" value="1"/>
</dbReference>
<name>A0A3E3J0E1_9FIRM</name>
<dbReference type="PROSITE" id="PS50943">
    <property type="entry name" value="HTH_CROC1"/>
    <property type="match status" value="1"/>
</dbReference>
<evidence type="ECO:0000256" key="1">
    <source>
        <dbReference type="ARBA" id="ARBA00023125"/>
    </source>
</evidence>
<dbReference type="Proteomes" id="UP000261166">
    <property type="component" value="Unassembled WGS sequence"/>
</dbReference>
<evidence type="ECO:0000259" key="2">
    <source>
        <dbReference type="PROSITE" id="PS50943"/>
    </source>
</evidence>
<organism evidence="3 4">
    <name type="scientific">Eisenbergiella massiliensis</name>
    <dbReference type="NCBI Taxonomy" id="1720294"/>
    <lineage>
        <taxon>Bacteria</taxon>
        <taxon>Bacillati</taxon>
        <taxon>Bacillota</taxon>
        <taxon>Clostridia</taxon>
        <taxon>Lachnospirales</taxon>
        <taxon>Lachnospiraceae</taxon>
        <taxon>Eisenbergiella</taxon>
    </lineage>
</organism>
<dbReference type="SMART" id="SM00530">
    <property type="entry name" value="HTH_XRE"/>
    <property type="match status" value="1"/>
</dbReference>
<sequence length="236" mass="26555">MPTIHFSANLQKYRKLRHMSQEELAEKLQVTRQAVAKWESGANYPDILNLTMLAGLFGVTVDALIYGIDCPGSSSLSDTGGEGDRGIRQAVDFLLRAKRQTYAGNGGEEKEPCRPGAHDFRYEEEDYFYMDTYLGGRLFTGEEAVWQKQEKAAVPIWSMNYSGRTLADSFDTGFLKEALGLVDEKKPFRGPALYRKGEYLYHCSSCGSLEWFQGQEEIYYGTVKIYECVFHGGAVA</sequence>